<protein>
    <recommendedName>
        <fullName evidence="3">amidase</fullName>
        <ecNumber evidence="3">3.5.1.4</ecNumber>
    </recommendedName>
</protein>
<feature type="active site" description="Charge relay system" evidence="5">
    <location>
        <position position="141"/>
    </location>
</feature>
<dbReference type="PANTHER" id="PTHR46072:SF7">
    <property type="entry name" value="AMIDASE"/>
    <property type="match status" value="1"/>
</dbReference>
<dbReference type="PIRSF" id="PIRSF001221">
    <property type="entry name" value="Amidase_fungi"/>
    <property type="match status" value="1"/>
</dbReference>
<dbReference type="EMBL" id="KZ821746">
    <property type="protein sequence ID" value="PYH77089.1"/>
    <property type="molecule type" value="Genomic_DNA"/>
</dbReference>
<dbReference type="InterPro" id="IPR023631">
    <property type="entry name" value="Amidase_dom"/>
</dbReference>
<accession>A0A319C014</accession>
<dbReference type="AlphaFoldDB" id="A0A319C014"/>
<comment type="catalytic activity">
    <reaction evidence="1">
        <text>a monocarboxylic acid amide + H2O = a monocarboxylate + NH4(+)</text>
        <dbReference type="Rhea" id="RHEA:12020"/>
        <dbReference type="ChEBI" id="CHEBI:15377"/>
        <dbReference type="ChEBI" id="CHEBI:28938"/>
        <dbReference type="ChEBI" id="CHEBI:35757"/>
        <dbReference type="ChEBI" id="CHEBI:83628"/>
        <dbReference type="EC" id="3.5.1.4"/>
    </reaction>
</comment>
<sequence length="574" mass="62845">MTQPVVKPRIPPAWQARCSAKREAILSAIPTEWRIRAPIPTPDIQPNVTGKYVQQYLSPREVEITESDAETIVSHTTTGIWTAVEVTSAFCHRAAVAHQLVPCLLEIFFDRALSTAKELDSYFTTHHKPLGRLHGLPVSLKDQFHISGVETTMGYVGWIDTFEGKPLNSLPHNERDTESELVRLLRTSGAVFYCKTSVPTTLMAGETCNHILGYTFNPLNRRLSAGGSSGGEGALLALRGSVVGFGTDIGGSIRVPSAFNGIYGLRPSAGRLPYEGAANSMDGQNTVLSVVGPMATTVQGLKLMVQAVLAQEPWFADPLVVELPWRHGVEERVRGGIADKRLTFAFMEDDGTVRPHLPVQRALGLVRWLLEQKGHRVIDWNPPSHATAFNIARQMQAWHMDGGTDVQAHRALSGEAQLPECFLQPSEHLNAAQVAALNVKKRNYQKAYMDYWNSTATLTGTGRPADALICPACPSVAVRPGKFKCGMYTTFVNVLDYCSAVFPVTKVDRSVDGGHRPGVPLSEMDAEIQSDYDPDDCHGAPVALQLVGRRFEEEKVLGLVEYIDGLLSEAAQRM</sequence>
<dbReference type="SUPFAM" id="SSF75304">
    <property type="entry name" value="Amidase signature (AS) enzymes"/>
    <property type="match status" value="1"/>
</dbReference>
<dbReference type="PANTHER" id="PTHR46072">
    <property type="entry name" value="AMIDASE-RELATED-RELATED"/>
    <property type="match status" value="1"/>
</dbReference>
<evidence type="ECO:0000256" key="2">
    <source>
        <dbReference type="ARBA" id="ARBA00009199"/>
    </source>
</evidence>
<gene>
    <name evidence="8" type="ORF">BO82DRAFT_386893</name>
</gene>
<dbReference type="RefSeq" id="XP_025487289.1">
    <property type="nucleotide sequence ID" value="XM_025638271.1"/>
</dbReference>
<evidence type="ECO:0000256" key="4">
    <source>
        <dbReference type="ARBA" id="ARBA00022801"/>
    </source>
</evidence>
<evidence type="ECO:0000256" key="5">
    <source>
        <dbReference type="PIRSR" id="PIRSR001221-1"/>
    </source>
</evidence>
<dbReference type="Proteomes" id="UP000248340">
    <property type="component" value="Unassembled WGS sequence"/>
</dbReference>
<feature type="active site" description="Charge relay system" evidence="5">
    <location>
        <position position="228"/>
    </location>
</feature>
<dbReference type="GO" id="GO:0004040">
    <property type="term" value="F:amidase activity"/>
    <property type="evidence" value="ECO:0007669"/>
    <property type="project" value="UniProtKB-EC"/>
</dbReference>
<evidence type="ECO:0000256" key="3">
    <source>
        <dbReference type="ARBA" id="ARBA00012922"/>
    </source>
</evidence>
<feature type="domain" description="Amidase" evidence="7">
    <location>
        <begin position="85"/>
        <end position="557"/>
    </location>
</feature>
<organism evidence="8 9">
    <name type="scientific">Aspergillus uvarum CBS 121591</name>
    <dbReference type="NCBI Taxonomy" id="1448315"/>
    <lineage>
        <taxon>Eukaryota</taxon>
        <taxon>Fungi</taxon>
        <taxon>Dikarya</taxon>
        <taxon>Ascomycota</taxon>
        <taxon>Pezizomycotina</taxon>
        <taxon>Eurotiomycetes</taxon>
        <taxon>Eurotiomycetidae</taxon>
        <taxon>Eurotiales</taxon>
        <taxon>Aspergillaceae</taxon>
        <taxon>Aspergillus</taxon>
        <taxon>Aspergillus subgen. Circumdati</taxon>
    </lineage>
</organism>
<dbReference type="OrthoDB" id="6428749at2759"/>
<name>A0A319C014_9EURO</name>
<evidence type="ECO:0000256" key="1">
    <source>
        <dbReference type="ARBA" id="ARBA00001311"/>
    </source>
</evidence>
<evidence type="ECO:0000259" key="7">
    <source>
        <dbReference type="Pfam" id="PF01425"/>
    </source>
</evidence>
<keyword evidence="4" id="KW-0378">Hydrolase</keyword>
<feature type="binding site" evidence="6">
    <location>
        <position position="202"/>
    </location>
    <ligand>
        <name>substrate</name>
    </ligand>
</feature>
<dbReference type="Gene3D" id="3.90.1300.10">
    <property type="entry name" value="Amidase signature (AS) domain"/>
    <property type="match status" value="1"/>
</dbReference>
<evidence type="ECO:0000256" key="6">
    <source>
        <dbReference type="PIRSR" id="PIRSR001221-2"/>
    </source>
</evidence>
<dbReference type="InterPro" id="IPR020556">
    <property type="entry name" value="Amidase_CS"/>
</dbReference>
<feature type="active site" description="Acyl-ester intermediate" evidence="5">
    <location>
        <position position="252"/>
    </location>
</feature>
<evidence type="ECO:0000313" key="9">
    <source>
        <dbReference type="Proteomes" id="UP000248340"/>
    </source>
</evidence>
<dbReference type="PROSITE" id="PS00571">
    <property type="entry name" value="AMIDASES"/>
    <property type="match status" value="1"/>
</dbReference>
<evidence type="ECO:0000313" key="8">
    <source>
        <dbReference type="EMBL" id="PYH77089.1"/>
    </source>
</evidence>
<dbReference type="EC" id="3.5.1.4" evidence="3"/>
<dbReference type="GeneID" id="37141013"/>
<dbReference type="InterPro" id="IPR036928">
    <property type="entry name" value="AS_sf"/>
</dbReference>
<dbReference type="STRING" id="1448315.A0A319C014"/>
<keyword evidence="9" id="KW-1185">Reference proteome</keyword>
<dbReference type="Pfam" id="PF01425">
    <property type="entry name" value="Amidase"/>
    <property type="match status" value="1"/>
</dbReference>
<feature type="binding site" evidence="6">
    <location>
        <position position="228"/>
    </location>
    <ligand>
        <name>substrate</name>
    </ligand>
</feature>
<dbReference type="VEuPathDB" id="FungiDB:BO82DRAFT_386893"/>
<proteinExistence type="inferred from homology"/>
<reference evidence="8 9" key="1">
    <citation type="submission" date="2016-12" db="EMBL/GenBank/DDBJ databases">
        <title>The genomes of Aspergillus section Nigri reveals drivers in fungal speciation.</title>
        <authorList>
            <consortium name="DOE Joint Genome Institute"/>
            <person name="Vesth T.C."/>
            <person name="Nybo J."/>
            <person name="Theobald S."/>
            <person name="Brandl J."/>
            <person name="Frisvad J.C."/>
            <person name="Nielsen K.F."/>
            <person name="Lyhne E.K."/>
            <person name="Kogle M.E."/>
            <person name="Kuo A."/>
            <person name="Riley R."/>
            <person name="Clum A."/>
            <person name="Nolan M."/>
            <person name="Lipzen A."/>
            <person name="Salamov A."/>
            <person name="Henrissat B."/>
            <person name="Wiebenga A."/>
            <person name="De Vries R.P."/>
            <person name="Grigoriev I.V."/>
            <person name="Mortensen U.H."/>
            <person name="Andersen M.R."/>
            <person name="Baker S.E."/>
        </authorList>
    </citation>
    <scope>NUCLEOTIDE SEQUENCE [LARGE SCALE GENOMIC DNA]</scope>
    <source>
        <strain evidence="8 9">CBS 121591</strain>
    </source>
</reference>
<comment type="similarity">
    <text evidence="2">Belongs to the amidase family.</text>
</comment>
<feature type="binding site" evidence="6">
    <location>
        <begin position="249"/>
        <end position="252"/>
    </location>
    <ligand>
        <name>substrate</name>
    </ligand>
</feature>